<dbReference type="Proteomes" id="UP000235965">
    <property type="component" value="Unassembled WGS sequence"/>
</dbReference>
<evidence type="ECO:0000256" key="5">
    <source>
        <dbReference type="ARBA" id="ARBA00022692"/>
    </source>
</evidence>
<feature type="transmembrane region" description="Helical" evidence="13">
    <location>
        <begin position="169"/>
        <end position="188"/>
    </location>
</feature>
<feature type="transmembrane region" description="Helical" evidence="13">
    <location>
        <begin position="93"/>
        <end position="111"/>
    </location>
</feature>
<keyword evidence="6" id="KW-0256">Endoplasmic reticulum</keyword>
<dbReference type="PROSITE" id="PS50994">
    <property type="entry name" value="INTEGRASE"/>
    <property type="match status" value="1"/>
</dbReference>
<dbReference type="SUPFAM" id="SSF53098">
    <property type="entry name" value="Ribonuclease H-like"/>
    <property type="match status" value="1"/>
</dbReference>
<evidence type="ECO:0000259" key="14">
    <source>
        <dbReference type="PROSITE" id="PS50994"/>
    </source>
</evidence>
<keyword evidence="9" id="KW-0576">Peroxisome</keyword>
<protein>
    <recommendedName>
        <fullName evidence="12">Novel acetylcholine receptor chaperone</fullName>
    </recommendedName>
</protein>
<comment type="subcellular location">
    <subcellularLocation>
        <location evidence="2">Cytoplasmic vesicle</location>
    </subcellularLocation>
    <subcellularLocation>
        <location evidence="1">Endoplasmic reticulum membrane</location>
        <topology evidence="1">Multi-pass membrane protein</topology>
    </subcellularLocation>
    <subcellularLocation>
        <location evidence="3">Peroxisome membrane</location>
        <topology evidence="3">Multi-pass membrane protein</topology>
    </subcellularLocation>
</comment>
<feature type="domain" description="Integrase catalytic" evidence="14">
    <location>
        <begin position="1"/>
        <end position="68"/>
    </location>
</feature>
<keyword evidence="7 13" id="KW-1133">Transmembrane helix</keyword>
<dbReference type="FunCoup" id="A0A2J7QQW3">
    <property type="interactions" value="206"/>
</dbReference>
<dbReference type="GO" id="GO:0005778">
    <property type="term" value="C:peroxisomal membrane"/>
    <property type="evidence" value="ECO:0007669"/>
    <property type="project" value="UniProtKB-SubCell"/>
</dbReference>
<dbReference type="InterPro" id="IPR040399">
    <property type="entry name" value="TMEM35A/B"/>
</dbReference>
<sequence>MAEVLMTDFSCLFEIPRGLRNEQGCNFESRLVQKVLQHLGVSKMRTGPRHPQAEGIVERYVNTRKEYVKYAKVFPLSEALDFKVPSKWYRRTVGTLEIICGLAMAFIPSILGRTNSLLFIHHILSIWYDTDHIENTVSNSSSLVLCVFVCSEDVFTNLLPSNTYAVKQGANIVLLIMMMMAVYSHYMVNDKFERIAPALVR</sequence>
<dbReference type="Gene3D" id="3.30.420.10">
    <property type="entry name" value="Ribonuclease H-like superfamily/Ribonuclease H"/>
    <property type="match status" value="1"/>
</dbReference>
<dbReference type="GO" id="GO:0005789">
    <property type="term" value="C:endoplasmic reticulum membrane"/>
    <property type="evidence" value="ECO:0007669"/>
    <property type="project" value="UniProtKB-SubCell"/>
</dbReference>
<evidence type="ECO:0000256" key="12">
    <source>
        <dbReference type="ARBA" id="ARBA00024424"/>
    </source>
</evidence>
<evidence type="ECO:0000256" key="6">
    <source>
        <dbReference type="ARBA" id="ARBA00022824"/>
    </source>
</evidence>
<evidence type="ECO:0000256" key="10">
    <source>
        <dbReference type="ARBA" id="ARBA00023186"/>
    </source>
</evidence>
<comment type="similarity">
    <text evidence="4">Belongs to the DoxX family.</text>
</comment>
<gene>
    <name evidence="15" type="ORF">B7P43_G02052</name>
</gene>
<dbReference type="InterPro" id="IPR036397">
    <property type="entry name" value="RNaseH_sf"/>
</dbReference>
<evidence type="ECO:0000313" key="16">
    <source>
        <dbReference type="Proteomes" id="UP000235965"/>
    </source>
</evidence>
<evidence type="ECO:0000256" key="8">
    <source>
        <dbReference type="ARBA" id="ARBA00023136"/>
    </source>
</evidence>
<keyword evidence="16" id="KW-1185">Reference proteome</keyword>
<evidence type="ECO:0000256" key="11">
    <source>
        <dbReference type="ARBA" id="ARBA00023329"/>
    </source>
</evidence>
<evidence type="ECO:0000313" key="15">
    <source>
        <dbReference type="EMBL" id="PNF30963.1"/>
    </source>
</evidence>
<dbReference type="OrthoDB" id="432685at2759"/>
<keyword evidence="10" id="KW-0143">Chaperone</keyword>
<evidence type="ECO:0000256" key="2">
    <source>
        <dbReference type="ARBA" id="ARBA00004541"/>
    </source>
</evidence>
<dbReference type="InterPro" id="IPR001584">
    <property type="entry name" value="Integrase_cat-core"/>
</dbReference>
<dbReference type="GO" id="GO:0015074">
    <property type="term" value="P:DNA integration"/>
    <property type="evidence" value="ECO:0007669"/>
    <property type="project" value="InterPro"/>
</dbReference>
<dbReference type="AlphaFoldDB" id="A0A2J7QQW3"/>
<dbReference type="STRING" id="105785.A0A2J7QQW3"/>
<evidence type="ECO:0000256" key="4">
    <source>
        <dbReference type="ARBA" id="ARBA00006679"/>
    </source>
</evidence>
<dbReference type="InterPro" id="IPR012337">
    <property type="entry name" value="RNaseH-like_sf"/>
</dbReference>
<evidence type="ECO:0000256" key="1">
    <source>
        <dbReference type="ARBA" id="ARBA00004477"/>
    </source>
</evidence>
<keyword evidence="8 13" id="KW-0472">Membrane</keyword>
<dbReference type="GO" id="GO:0031410">
    <property type="term" value="C:cytoplasmic vesicle"/>
    <property type="evidence" value="ECO:0007669"/>
    <property type="project" value="UniProtKB-SubCell"/>
</dbReference>
<dbReference type="GO" id="GO:0003676">
    <property type="term" value="F:nucleic acid binding"/>
    <property type="evidence" value="ECO:0007669"/>
    <property type="project" value="InterPro"/>
</dbReference>
<evidence type="ECO:0000256" key="3">
    <source>
        <dbReference type="ARBA" id="ARBA00004585"/>
    </source>
</evidence>
<dbReference type="GO" id="GO:0051131">
    <property type="term" value="P:chaperone-mediated protein complex assembly"/>
    <property type="evidence" value="ECO:0007669"/>
    <property type="project" value="TreeGrafter"/>
</dbReference>
<evidence type="ECO:0000256" key="7">
    <source>
        <dbReference type="ARBA" id="ARBA00022989"/>
    </source>
</evidence>
<dbReference type="InParanoid" id="A0A2J7QQW3"/>
<organism evidence="15 16">
    <name type="scientific">Cryptotermes secundus</name>
    <dbReference type="NCBI Taxonomy" id="105785"/>
    <lineage>
        <taxon>Eukaryota</taxon>
        <taxon>Metazoa</taxon>
        <taxon>Ecdysozoa</taxon>
        <taxon>Arthropoda</taxon>
        <taxon>Hexapoda</taxon>
        <taxon>Insecta</taxon>
        <taxon>Pterygota</taxon>
        <taxon>Neoptera</taxon>
        <taxon>Polyneoptera</taxon>
        <taxon>Dictyoptera</taxon>
        <taxon>Blattodea</taxon>
        <taxon>Blattoidea</taxon>
        <taxon>Termitoidae</taxon>
        <taxon>Kalotermitidae</taxon>
        <taxon>Cryptotermitinae</taxon>
        <taxon>Cryptotermes</taxon>
    </lineage>
</organism>
<reference evidence="15 16" key="1">
    <citation type="submission" date="2017-12" db="EMBL/GenBank/DDBJ databases">
        <title>Hemimetabolous genomes reveal molecular basis of termite eusociality.</title>
        <authorList>
            <person name="Harrison M.C."/>
            <person name="Jongepier E."/>
            <person name="Robertson H.M."/>
            <person name="Arning N."/>
            <person name="Bitard-Feildel T."/>
            <person name="Chao H."/>
            <person name="Childers C.P."/>
            <person name="Dinh H."/>
            <person name="Doddapaneni H."/>
            <person name="Dugan S."/>
            <person name="Gowin J."/>
            <person name="Greiner C."/>
            <person name="Han Y."/>
            <person name="Hu H."/>
            <person name="Hughes D.S.T."/>
            <person name="Huylmans A.-K."/>
            <person name="Kemena C."/>
            <person name="Kremer L.P.M."/>
            <person name="Lee S.L."/>
            <person name="Lopez-Ezquerra A."/>
            <person name="Mallet L."/>
            <person name="Monroy-Kuhn J.M."/>
            <person name="Moser A."/>
            <person name="Murali S.C."/>
            <person name="Muzny D.M."/>
            <person name="Otani S."/>
            <person name="Piulachs M.-D."/>
            <person name="Poelchau M."/>
            <person name="Qu J."/>
            <person name="Schaub F."/>
            <person name="Wada-Katsumata A."/>
            <person name="Worley K.C."/>
            <person name="Xie Q."/>
            <person name="Ylla G."/>
            <person name="Poulsen M."/>
            <person name="Gibbs R.A."/>
            <person name="Schal C."/>
            <person name="Richards S."/>
            <person name="Belles X."/>
            <person name="Korb J."/>
            <person name="Bornberg-Bauer E."/>
        </authorList>
    </citation>
    <scope>NUCLEOTIDE SEQUENCE [LARGE SCALE GENOMIC DNA]</scope>
    <source>
        <tissue evidence="15">Whole body</tissue>
    </source>
</reference>
<dbReference type="PANTHER" id="PTHR13163:SF0">
    <property type="entry name" value="NOVEL ACETYLCHOLINE RECEPTOR CHAPERONE"/>
    <property type="match status" value="1"/>
</dbReference>
<comment type="caution">
    <text evidence="15">The sequence shown here is derived from an EMBL/GenBank/DDBJ whole genome shotgun (WGS) entry which is preliminary data.</text>
</comment>
<evidence type="ECO:0000256" key="13">
    <source>
        <dbReference type="SAM" id="Phobius"/>
    </source>
</evidence>
<proteinExistence type="inferred from homology"/>
<name>A0A2J7QQW3_9NEOP</name>
<accession>A0A2J7QQW3</accession>
<dbReference type="GO" id="GO:2000010">
    <property type="term" value="P:positive regulation of protein localization to cell surface"/>
    <property type="evidence" value="ECO:0007669"/>
    <property type="project" value="TreeGrafter"/>
</dbReference>
<keyword evidence="11" id="KW-0968">Cytoplasmic vesicle</keyword>
<dbReference type="EMBL" id="NEVH01012082">
    <property type="protein sequence ID" value="PNF30963.1"/>
    <property type="molecule type" value="Genomic_DNA"/>
</dbReference>
<keyword evidence="5 13" id="KW-0812">Transmembrane</keyword>
<dbReference type="PANTHER" id="PTHR13163">
    <property type="entry name" value="SPINAL CORD EXPRESSION PROTEIN 4"/>
    <property type="match status" value="1"/>
</dbReference>
<evidence type="ECO:0000256" key="9">
    <source>
        <dbReference type="ARBA" id="ARBA00023140"/>
    </source>
</evidence>